<evidence type="ECO:0000313" key="2">
    <source>
        <dbReference type="Proteomes" id="UP001159257"/>
    </source>
</evidence>
<name>A0ABY1S4D1_9GAMM</name>
<reference evidence="1 2" key="1">
    <citation type="submission" date="2017-05" db="EMBL/GenBank/DDBJ databases">
        <authorList>
            <person name="Varghese N."/>
            <person name="Submissions S."/>
        </authorList>
    </citation>
    <scope>NUCLEOTIDE SEQUENCE [LARGE SCALE GENOMIC DNA]</scope>
    <source>
        <strain evidence="1 2">CGMCC 1.7287</strain>
    </source>
</reference>
<evidence type="ECO:0000313" key="1">
    <source>
        <dbReference type="EMBL" id="SMR78484.1"/>
    </source>
</evidence>
<gene>
    <name evidence="1" type="ORF">SAMN04487964_12514</name>
</gene>
<dbReference type="EMBL" id="FXWV01000025">
    <property type="protein sequence ID" value="SMR78484.1"/>
    <property type="molecule type" value="Genomic_DNA"/>
</dbReference>
<dbReference type="Proteomes" id="UP001159257">
    <property type="component" value="Unassembled WGS sequence"/>
</dbReference>
<sequence length="63" mass="6960">MIFDGSSSHACIKLYKVIGLNIVKIRSKSREYISVLAIGFIPDINLYMPAQCDIGLSQDINVS</sequence>
<keyword evidence="2" id="KW-1185">Reference proteome</keyword>
<comment type="caution">
    <text evidence="1">The sequence shown here is derived from an EMBL/GenBank/DDBJ whole genome shotgun (WGS) entry which is preliminary data.</text>
</comment>
<accession>A0ABY1S4D1</accession>
<proteinExistence type="predicted"/>
<organism evidence="1 2">
    <name type="scientific">Marinobacterium sediminicola</name>
    <dbReference type="NCBI Taxonomy" id="518898"/>
    <lineage>
        <taxon>Bacteria</taxon>
        <taxon>Pseudomonadati</taxon>
        <taxon>Pseudomonadota</taxon>
        <taxon>Gammaproteobacteria</taxon>
        <taxon>Oceanospirillales</taxon>
        <taxon>Oceanospirillaceae</taxon>
        <taxon>Marinobacterium</taxon>
    </lineage>
</organism>
<protein>
    <submittedName>
        <fullName evidence="1">Uncharacterized protein</fullName>
    </submittedName>
</protein>